<sequence>MSWGDQHLEAAGLGSYIANATQAGDFPRVALGIVVMSIFVIAFNRLLWRPLYGFAERRLSLV</sequence>
<dbReference type="AlphaFoldDB" id="A0AA40P4N5"/>
<gene>
    <name evidence="2" type="ORF">ALO43_200533</name>
</gene>
<dbReference type="PANTHER" id="PTHR42744">
    <property type="entry name" value="BINDING-PROTEIN-DEPENDENT TRANSPORT SYSTEMS INNER MEMBRANE COMPONENT"/>
    <property type="match status" value="1"/>
</dbReference>
<dbReference type="Proteomes" id="UP000050523">
    <property type="component" value="Unassembled WGS sequence"/>
</dbReference>
<organism evidence="2 3">
    <name type="scientific">Pseudomonas tremae</name>
    <dbReference type="NCBI Taxonomy" id="200454"/>
    <lineage>
        <taxon>Bacteria</taxon>
        <taxon>Pseudomonadati</taxon>
        <taxon>Pseudomonadota</taxon>
        <taxon>Gammaproteobacteria</taxon>
        <taxon>Pseudomonadales</taxon>
        <taxon>Pseudomonadaceae</taxon>
        <taxon>Pseudomonas</taxon>
    </lineage>
</organism>
<evidence type="ECO:0000313" key="2">
    <source>
        <dbReference type="EMBL" id="KPY97777.1"/>
    </source>
</evidence>
<evidence type="ECO:0000256" key="1">
    <source>
        <dbReference type="SAM" id="Phobius"/>
    </source>
</evidence>
<name>A0AA40P4N5_9PSED</name>
<feature type="transmembrane region" description="Helical" evidence="1">
    <location>
        <begin position="29"/>
        <end position="48"/>
    </location>
</feature>
<comment type="caution">
    <text evidence="2">The sequence shown here is derived from an EMBL/GenBank/DDBJ whole genome shotgun (WGS) entry which is preliminary data.</text>
</comment>
<dbReference type="EMBL" id="LJRO01000267">
    <property type="protein sequence ID" value="KPY97777.1"/>
    <property type="molecule type" value="Genomic_DNA"/>
</dbReference>
<keyword evidence="1" id="KW-1133">Transmembrane helix</keyword>
<protein>
    <submittedName>
        <fullName evidence="2">Cobalamin synthase</fullName>
    </submittedName>
</protein>
<keyword evidence="1" id="KW-0472">Membrane</keyword>
<evidence type="ECO:0000313" key="3">
    <source>
        <dbReference type="Proteomes" id="UP000050523"/>
    </source>
</evidence>
<reference evidence="2 3" key="1">
    <citation type="submission" date="2015-09" db="EMBL/GenBank/DDBJ databases">
        <title>Genome announcement of multiple Pseudomonas syringae strains.</title>
        <authorList>
            <person name="Thakur S."/>
            <person name="Wang P.W."/>
            <person name="Gong Y."/>
            <person name="Weir B.S."/>
            <person name="Guttman D.S."/>
        </authorList>
    </citation>
    <scope>NUCLEOTIDE SEQUENCE [LARGE SCALE GENOMIC DNA]</scope>
    <source>
        <strain evidence="2 3">ICMP9151</strain>
    </source>
</reference>
<accession>A0AA40P4N5</accession>
<keyword evidence="1" id="KW-0812">Transmembrane</keyword>
<proteinExistence type="predicted"/>
<dbReference type="PANTHER" id="PTHR42744:SF1">
    <property type="entry name" value="BINDING-PROTEIN-DEPENDENT TRANSPORT SYSTEMS INNER MEMBRANE COMPONENT"/>
    <property type="match status" value="1"/>
</dbReference>